<dbReference type="PANTHER" id="PTHR11782">
    <property type="entry name" value="ADENOSINE/GUANOSINE DIPHOSPHATASE"/>
    <property type="match status" value="1"/>
</dbReference>
<comment type="caution">
    <text evidence="7">The sequence shown here is derived from an EMBL/GenBank/DDBJ whole genome shotgun (WGS) entry which is preliminary data.</text>
</comment>
<keyword evidence="8" id="KW-1185">Reference proteome</keyword>
<evidence type="ECO:0000256" key="2">
    <source>
        <dbReference type="ARBA" id="ARBA00022801"/>
    </source>
</evidence>
<dbReference type="Proteomes" id="UP001210211">
    <property type="component" value="Unassembled WGS sequence"/>
</dbReference>
<evidence type="ECO:0000256" key="4">
    <source>
        <dbReference type="PIRSR" id="PIRSR600407-2"/>
    </source>
</evidence>
<dbReference type="InterPro" id="IPR000407">
    <property type="entry name" value="GDA1_CD39_NTPase"/>
</dbReference>
<evidence type="ECO:0008006" key="9">
    <source>
        <dbReference type="Google" id="ProtNLM"/>
    </source>
</evidence>
<dbReference type="PANTHER" id="PTHR11782:SF82">
    <property type="entry name" value="APYRASE 3-RELATED"/>
    <property type="match status" value="1"/>
</dbReference>
<keyword evidence="2 5" id="KW-0378">Hydrolase</keyword>
<feature type="active site" description="Proton acceptor" evidence="3">
    <location>
        <position position="150"/>
    </location>
</feature>
<evidence type="ECO:0000313" key="7">
    <source>
        <dbReference type="EMBL" id="KAJ3684287.1"/>
    </source>
</evidence>
<dbReference type="GO" id="GO:0009134">
    <property type="term" value="P:nucleoside diphosphate catabolic process"/>
    <property type="evidence" value="ECO:0007669"/>
    <property type="project" value="TreeGrafter"/>
</dbReference>
<feature type="signal peptide" evidence="6">
    <location>
        <begin position="1"/>
        <end position="22"/>
    </location>
</feature>
<evidence type="ECO:0000313" key="8">
    <source>
        <dbReference type="Proteomes" id="UP001210211"/>
    </source>
</evidence>
<dbReference type="AlphaFoldDB" id="A0AAD5W931"/>
<evidence type="ECO:0000256" key="5">
    <source>
        <dbReference type="RuleBase" id="RU003833"/>
    </source>
</evidence>
<dbReference type="Gene3D" id="3.30.420.40">
    <property type="match status" value="1"/>
</dbReference>
<reference evidence="7 8" key="1">
    <citation type="journal article" date="2022" name="Cell">
        <title>Repeat-based holocentromeres influence genome architecture and karyotype evolution.</title>
        <authorList>
            <person name="Hofstatter P.G."/>
            <person name="Thangavel G."/>
            <person name="Lux T."/>
            <person name="Neumann P."/>
            <person name="Vondrak T."/>
            <person name="Novak P."/>
            <person name="Zhang M."/>
            <person name="Costa L."/>
            <person name="Castellani M."/>
            <person name="Scott A."/>
            <person name="Toegelov H."/>
            <person name="Fuchs J."/>
            <person name="Mata-Sucre Y."/>
            <person name="Dias Y."/>
            <person name="Vanzela A.L.L."/>
            <person name="Huettel B."/>
            <person name="Almeida C.C.S."/>
            <person name="Simkova H."/>
            <person name="Souza G."/>
            <person name="Pedrosa-Harand A."/>
            <person name="Macas J."/>
            <person name="Mayer K.F.X."/>
            <person name="Houben A."/>
            <person name="Marques A."/>
        </authorList>
    </citation>
    <scope>NUCLEOTIDE SEQUENCE [LARGE SCALE GENOMIC DNA]</scope>
    <source>
        <strain evidence="7">RhyTen1mFocal</strain>
    </source>
</reference>
<dbReference type="PROSITE" id="PS01238">
    <property type="entry name" value="GDA1_CD39_NTPASE"/>
    <property type="match status" value="1"/>
</dbReference>
<comment type="similarity">
    <text evidence="1 5">Belongs to the GDA1/CD39 NTPase family.</text>
</comment>
<dbReference type="GO" id="GO:0005524">
    <property type="term" value="F:ATP binding"/>
    <property type="evidence" value="ECO:0007669"/>
    <property type="project" value="UniProtKB-KW"/>
</dbReference>
<dbReference type="GO" id="GO:0017110">
    <property type="term" value="F:nucleoside diphosphate phosphatase activity"/>
    <property type="evidence" value="ECO:0007669"/>
    <property type="project" value="TreeGrafter"/>
</dbReference>
<dbReference type="GO" id="GO:0016020">
    <property type="term" value="C:membrane"/>
    <property type="evidence" value="ECO:0007669"/>
    <property type="project" value="TreeGrafter"/>
</dbReference>
<sequence length="444" mass="49248">MSPKNIFLSLFIFPFLLPCVFGHVGLGRKLILATKEIATENTGETYVVVFDAGSTGTRVHVFRFDENIDLLQIDGQLEIYAKVTPGLSSYADNPQQAANSIVPLLKKAVKAVPKNFRSHTPVELGVRRLFNSSSLLYEKEWVNVITGTQEGTYMWVTMNYFLGNLGNQYSKTVGVIDLGGASVQMAYGVSAQAAKNAPNTGEQYITKHHFKGNNYYLYVHSYLRYGKDAARAEIMKYTNDSVNYCLISGYNGIYKYNGAVYHARSSSSGSNYKKCKQNVLEALNVNAKCEVKNCTFNGVWNGGGGAGQDKLYLASAFYYLASDCNLIDNNAESGEITPADIKRAAITACSLSSMEEARKKYPKAWTSNLPYLCMDLVYQYTLLKKGFGLNRDKEVTVISKVKYGDFYAKAEWPLGSAIETVSARPSTKPEAKSVYNFWSHAYAQ</sequence>
<proteinExistence type="inferred from homology"/>
<feature type="chain" id="PRO_5041909513" description="Apyrase" evidence="6">
    <location>
        <begin position="23"/>
        <end position="444"/>
    </location>
</feature>
<protein>
    <recommendedName>
        <fullName evidence="9">Apyrase</fullName>
    </recommendedName>
</protein>
<dbReference type="Gene3D" id="3.30.420.150">
    <property type="entry name" value="Exopolyphosphatase. Domain 2"/>
    <property type="match status" value="1"/>
</dbReference>
<dbReference type="Pfam" id="PF01150">
    <property type="entry name" value="GDA1_CD39"/>
    <property type="match status" value="2"/>
</dbReference>
<feature type="binding site" evidence="4">
    <location>
        <begin position="180"/>
        <end position="184"/>
    </location>
    <ligand>
        <name>ATP</name>
        <dbReference type="ChEBI" id="CHEBI:30616"/>
    </ligand>
</feature>
<evidence type="ECO:0000256" key="1">
    <source>
        <dbReference type="ARBA" id="ARBA00009283"/>
    </source>
</evidence>
<evidence type="ECO:0000256" key="6">
    <source>
        <dbReference type="SAM" id="SignalP"/>
    </source>
</evidence>
<keyword evidence="4" id="KW-0547">Nucleotide-binding</keyword>
<dbReference type="EMBL" id="JAMRDG010000002">
    <property type="protein sequence ID" value="KAJ3684287.1"/>
    <property type="molecule type" value="Genomic_DNA"/>
</dbReference>
<accession>A0AAD5W931</accession>
<gene>
    <name evidence="7" type="ORF">LUZ61_013451</name>
</gene>
<organism evidence="7 8">
    <name type="scientific">Rhynchospora tenuis</name>
    <dbReference type="NCBI Taxonomy" id="198213"/>
    <lineage>
        <taxon>Eukaryota</taxon>
        <taxon>Viridiplantae</taxon>
        <taxon>Streptophyta</taxon>
        <taxon>Embryophyta</taxon>
        <taxon>Tracheophyta</taxon>
        <taxon>Spermatophyta</taxon>
        <taxon>Magnoliopsida</taxon>
        <taxon>Liliopsida</taxon>
        <taxon>Poales</taxon>
        <taxon>Cyperaceae</taxon>
        <taxon>Cyperoideae</taxon>
        <taxon>Rhynchosporeae</taxon>
        <taxon>Rhynchospora</taxon>
    </lineage>
</organism>
<name>A0AAD5W931_9POAL</name>
<keyword evidence="4" id="KW-0067">ATP-binding</keyword>
<evidence type="ECO:0000256" key="3">
    <source>
        <dbReference type="PIRSR" id="PIRSR600407-1"/>
    </source>
</evidence>
<keyword evidence="6" id="KW-0732">Signal</keyword>